<dbReference type="CDD" id="cd17936">
    <property type="entry name" value="EEXXEc_NFX1"/>
    <property type="match status" value="1"/>
</dbReference>
<keyword evidence="6" id="KW-0067">ATP-binding</keyword>
<keyword evidence="3 9" id="KW-0479">Metal-binding</keyword>
<dbReference type="PANTHER" id="PTHR10887">
    <property type="entry name" value="DNA2/NAM7 HELICASE FAMILY"/>
    <property type="match status" value="1"/>
</dbReference>
<evidence type="ECO:0000256" key="10">
    <source>
        <dbReference type="SAM" id="Coils"/>
    </source>
</evidence>
<dbReference type="GO" id="GO:0031380">
    <property type="term" value="C:nuclear RNA-directed RNA polymerase complex"/>
    <property type="evidence" value="ECO:0007669"/>
    <property type="project" value="TreeGrafter"/>
</dbReference>
<accession>A0A6G1JKG5</accession>
<evidence type="ECO:0000259" key="12">
    <source>
        <dbReference type="PROSITE" id="PS50103"/>
    </source>
</evidence>
<evidence type="ECO:0000256" key="4">
    <source>
        <dbReference type="ARBA" id="ARBA00022737"/>
    </source>
</evidence>
<dbReference type="InterPro" id="IPR047187">
    <property type="entry name" value="SF1_C_Upf1"/>
</dbReference>
<dbReference type="CDD" id="cd18808">
    <property type="entry name" value="SF1_C_Upf1"/>
    <property type="match status" value="1"/>
</dbReference>
<dbReference type="InterPro" id="IPR046439">
    <property type="entry name" value="ZF_RZ_dom"/>
</dbReference>
<evidence type="ECO:0000256" key="8">
    <source>
        <dbReference type="ARBA" id="ARBA00022859"/>
    </source>
</evidence>
<evidence type="ECO:0000256" key="5">
    <source>
        <dbReference type="ARBA" id="ARBA00022771"/>
    </source>
</evidence>
<keyword evidence="6" id="KW-0378">Hydrolase</keyword>
<dbReference type="PROSITE" id="PS51981">
    <property type="entry name" value="ZF_RZ"/>
    <property type="match status" value="1"/>
</dbReference>
<protein>
    <submittedName>
        <fullName evidence="14">Uncharacterized protein</fullName>
    </submittedName>
</protein>
<dbReference type="GO" id="GO:0002376">
    <property type="term" value="P:immune system process"/>
    <property type="evidence" value="ECO:0007669"/>
    <property type="project" value="UniProtKB-KW"/>
</dbReference>
<dbReference type="InterPro" id="IPR036855">
    <property type="entry name" value="Znf_CCCH_sf"/>
</dbReference>
<feature type="region of interest" description="Disordered" evidence="11">
    <location>
        <begin position="1104"/>
        <end position="1127"/>
    </location>
</feature>
<dbReference type="FunFam" id="3.40.50.300:FF:001660">
    <property type="entry name" value="NF-X1 finger and helicase protein, putative"/>
    <property type="match status" value="1"/>
</dbReference>
<comment type="subcellular location">
    <subcellularLocation>
        <location evidence="1">Cytoplasm</location>
    </subcellularLocation>
</comment>
<keyword evidence="15" id="KW-1185">Reference proteome</keyword>
<evidence type="ECO:0000313" key="14">
    <source>
        <dbReference type="EMBL" id="KAF2691044.1"/>
    </source>
</evidence>
<feature type="region of interest" description="Disordered" evidence="11">
    <location>
        <begin position="699"/>
        <end position="720"/>
    </location>
</feature>
<keyword evidence="5 9" id="KW-0863">Zinc-finger</keyword>
<keyword evidence="2" id="KW-0963">Cytoplasm</keyword>
<dbReference type="InterPro" id="IPR041677">
    <property type="entry name" value="DNA2/NAM7_AAA_11"/>
</dbReference>
<dbReference type="InterPro" id="IPR027417">
    <property type="entry name" value="P-loop_NTPase"/>
</dbReference>
<feature type="compositionally biased region" description="Polar residues" evidence="11">
    <location>
        <begin position="1104"/>
        <end position="1113"/>
    </location>
</feature>
<dbReference type="GO" id="GO:0004386">
    <property type="term" value="F:helicase activity"/>
    <property type="evidence" value="ECO:0007669"/>
    <property type="project" value="InterPro"/>
</dbReference>
<dbReference type="SUPFAM" id="SSF90229">
    <property type="entry name" value="CCCH zinc finger"/>
    <property type="match status" value="1"/>
</dbReference>
<feature type="coiled-coil region" evidence="10">
    <location>
        <begin position="1618"/>
        <end position="1645"/>
    </location>
</feature>
<dbReference type="InterPro" id="IPR045055">
    <property type="entry name" value="DNA2/NAM7-like"/>
</dbReference>
<keyword evidence="6" id="KW-0347">Helicase</keyword>
<evidence type="ECO:0000256" key="7">
    <source>
        <dbReference type="ARBA" id="ARBA00022833"/>
    </source>
</evidence>
<gene>
    <name evidence="14" type="ORF">K458DRAFT_355487</name>
</gene>
<dbReference type="SUPFAM" id="SSF52540">
    <property type="entry name" value="P-loop containing nucleoside triphosphate hydrolases"/>
    <property type="match status" value="1"/>
</dbReference>
<evidence type="ECO:0000313" key="15">
    <source>
        <dbReference type="Proteomes" id="UP000799291"/>
    </source>
</evidence>
<evidence type="ECO:0000256" key="9">
    <source>
        <dbReference type="PROSITE-ProRule" id="PRU00723"/>
    </source>
</evidence>
<evidence type="ECO:0000259" key="13">
    <source>
        <dbReference type="PROSITE" id="PS51981"/>
    </source>
</evidence>
<dbReference type="GO" id="GO:0008270">
    <property type="term" value="F:zinc ion binding"/>
    <property type="evidence" value="ECO:0007669"/>
    <property type="project" value="UniProtKB-KW"/>
</dbReference>
<evidence type="ECO:0000256" key="6">
    <source>
        <dbReference type="ARBA" id="ARBA00022806"/>
    </source>
</evidence>
<name>A0A6G1JKG5_9PLEO</name>
<evidence type="ECO:0000256" key="2">
    <source>
        <dbReference type="ARBA" id="ARBA00022490"/>
    </source>
</evidence>
<feature type="domain" description="RZ-type" evidence="13">
    <location>
        <begin position="1885"/>
        <end position="1960"/>
    </location>
</feature>
<organism evidence="14 15">
    <name type="scientific">Lentithecium fluviatile CBS 122367</name>
    <dbReference type="NCBI Taxonomy" id="1168545"/>
    <lineage>
        <taxon>Eukaryota</taxon>
        <taxon>Fungi</taxon>
        <taxon>Dikarya</taxon>
        <taxon>Ascomycota</taxon>
        <taxon>Pezizomycotina</taxon>
        <taxon>Dothideomycetes</taxon>
        <taxon>Pleosporomycetidae</taxon>
        <taxon>Pleosporales</taxon>
        <taxon>Massarineae</taxon>
        <taxon>Lentitheciaceae</taxon>
        <taxon>Lentithecium</taxon>
    </lineage>
</organism>
<dbReference type="Proteomes" id="UP000799291">
    <property type="component" value="Unassembled WGS sequence"/>
</dbReference>
<dbReference type="Pfam" id="PF13086">
    <property type="entry name" value="AAA_11"/>
    <property type="match status" value="1"/>
</dbReference>
<dbReference type="GO" id="GO:0031048">
    <property type="term" value="P:regulatory ncRNA-mediated heterochromatin formation"/>
    <property type="evidence" value="ECO:0007669"/>
    <property type="project" value="TreeGrafter"/>
</dbReference>
<sequence>MASYRGRGFGLRPSGNPERKRNICHFFRDYGRCKFGTSCKFSHDLSGLSPGVDAKPTSAPAVSDVEARYRRWRNILKKFFGPQDRQRLWAGALDILNGDDRELKQKVAQDLNNVNDDKESGLRQVKNLVESRAQPGQFANYVLTCRDFLLVMTHHAFLDSLSLDTHVGALYSIIAGANGDRAVPFLQHLCEVLGTVATDESFPNSREAVESTLIGVAIALCELLKRQSRARFNNELPALVASLENTTEIATSDTPSITGQLVAKHIEDMRASIARAHGLLIEPTGVETDDTLIPQSAYPRGFEMPRDRHDNDKIDITKMIVFPTRQEIMSDVSEFLPSTDLDQPHYLTDKAERHVDTHFRLLRRDTFGELKEALANLMDSIAKDPVTLRNTKLEFDNMRAYSYIDSCIDRVTFRRKGGLQAQFSFLQPPSARKKSAADNQRWWEDSRRLTDGVLLSFIWVTQTGVQHVFLTAMTVSNDATPVKEDSTRKTVWTRLTTRNESNVAAFVDLSCSKTNGILLEFPNILPGTFVPVLENLQNMQRQSRLPFRQWILPDRSDNKHLSIPLPLYARGEEFRFSLRSIQRPGDVTLYIYPWSSSDDSLLINQMVASTGLDDGQCRAMVAALTREFAFIQGPPGTGKSYLGIKLLQILMDIKTQAKLGPIIIVCYTNHALDQFLEHLIKNGIRKIIRMGSRSRSEMLEGHNLRKVSQTETKTRSEKKQTHDAYAALNDHETTINCRLSQVHGMQRRLEWEDLDDHLSFIYPEIHNQFDRTDEDGFITVGRHPFEIWRGNADPRGGHASPRAMRIDALIQKATANVNNLSYPERCLLVEHWAREVQEEAKAQLFDCVREAEATQGDLRNVHEELNRRVLQNADVIGLTTTGLAKDILTLQRVRCKVVICEEAGEVMEPHMLSAMLPTVEHCIQIGDHEQLRPTINNHNELSLETPKGQNYQLDRSQFERLSVGQRGRPSVPVVQLNVQRRMRSDISTLIRETIYPKLVDHDSTKSLSDVVGMRSNVFWLDHTNQENKRQAEVHHQKSKSNDWEVKMVHALVRHIVRQGIYDRSDIAVLTPYTGQLQKLRAVMRNDFEIVISERDEDALAQDGFTINENSDNNGDVGPQQEHRKKPLEKKKLSDLLRLATVDNFQGEEAKIVIVSLVRSNDNRKVGFLKTTNRINVLLSRAQHGMFLIGNTDTYSDIPMWEAVIDMLRAKNCVGTSMGLCCPRHPDTVISVQRPDDFAVFSPEGGCREPCQDRLPECGHRCQSRCHSTAMHDVWKCERPCERRHETCEHPCQKATCGEDCGNCRIILHNVQLPCGHTKNNVSCHLTQQMDRIVCNSFVEKVVPGCSHTVSIRCAVDVTAEHYRCPARCGTYLPCGHACPGTCGNCNIKGNDGEPMVKHPKCTKACGRRFGACNHTCPKACHNGQDCGLCLSNCEVRCKHSQCKLKCHEACAPCVEVCTWSCVHQGDCTMPCSAPCNRLPCDERCTKKLPCGHRCPGLCGENCPEDYCQACGMKNDAQVDVLEFKTYGEINLDDTPVLFLNCGHFFTAETLDGNVGLQEVYEVDNKTGEICGLKDMSTQLAKSIPFCPNCRTPIRQYATQRYNRLINRAVIDEMSKRFIVSGQAELQGLEERLLKLEKDLERTRATVTTPPLLPLTIRNEDRDARELTSRLQARYKAAGQLQADIIRFQKRVANRHQPAHKLHEATIHAMKRDRNATLDSALAALSLRESTPTTERDHRITSGGQMVLLKADCVSLEDKFRILSTLISKYPKTSPSVRLTGHSPLQLTRPFLQKCAQFVADCDAKSLPKLAVEVSLYYARIARLYETSRLTAEKDRAKATMYHNEAKALLARAQELCKREFRDAETLLQAVNESIKLLQKEWYEEVTAEELAAIKAAMVSGSDSIATHSGHWYNCENGHPFAIGECGMPMELARCPECGARIGGQSHTAVEGVTRAENMEH</sequence>
<keyword evidence="10" id="KW-0175">Coiled coil</keyword>
<dbReference type="SMART" id="SM00438">
    <property type="entry name" value="ZnF_NFX"/>
    <property type="match status" value="4"/>
</dbReference>
<dbReference type="GO" id="GO:0005737">
    <property type="term" value="C:cytoplasm"/>
    <property type="evidence" value="ECO:0007669"/>
    <property type="project" value="UniProtKB-SubCell"/>
</dbReference>
<feature type="zinc finger region" description="C3H1-type" evidence="9">
    <location>
        <begin position="18"/>
        <end position="46"/>
    </location>
</feature>
<dbReference type="PANTHER" id="PTHR10887:SF445">
    <property type="entry name" value="NFX1-TYPE ZINC FINGER-CONTAINING PROTEIN 1"/>
    <property type="match status" value="1"/>
</dbReference>
<proteinExistence type="predicted"/>
<dbReference type="CDD" id="cd06008">
    <property type="entry name" value="NF-X1-zinc-finger"/>
    <property type="match status" value="1"/>
</dbReference>
<evidence type="ECO:0000256" key="3">
    <source>
        <dbReference type="ARBA" id="ARBA00022723"/>
    </source>
</evidence>
<dbReference type="InterPro" id="IPR041679">
    <property type="entry name" value="DNA2/NAM7-like_C"/>
</dbReference>
<dbReference type="PROSITE" id="PS50103">
    <property type="entry name" value="ZF_C3H1"/>
    <property type="match status" value="1"/>
</dbReference>
<feature type="domain" description="C3H1-type" evidence="12">
    <location>
        <begin position="18"/>
        <end position="46"/>
    </location>
</feature>
<keyword evidence="8" id="KW-0391">Immunity</keyword>
<keyword evidence="4" id="KW-0677">Repeat</keyword>
<dbReference type="EMBL" id="MU005570">
    <property type="protein sequence ID" value="KAF2691044.1"/>
    <property type="molecule type" value="Genomic_DNA"/>
</dbReference>
<evidence type="ECO:0000256" key="1">
    <source>
        <dbReference type="ARBA" id="ARBA00004496"/>
    </source>
</evidence>
<keyword evidence="7 9" id="KW-0862">Zinc</keyword>
<dbReference type="Pfam" id="PF13087">
    <property type="entry name" value="AAA_12"/>
    <property type="match status" value="1"/>
</dbReference>
<dbReference type="InterPro" id="IPR000967">
    <property type="entry name" value="Znf_NFX1"/>
</dbReference>
<evidence type="ECO:0000256" key="11">
    <source>
        <dbReference type="SAM" id="MobiDB-lite"/>
    </source>
</evidence>
<dbReference type="Pfam" id="PF20173">
    <property type="entry name" value="ZnF_RZ-type"/>
    <property type="match status" value="1"/>
</dbReference>
<dbReference type="InterPro" id="IPR000571">
    <property type="entry name" value="Znf_CCCH"/>
</dbReference>
<dbReference type="SMART" id="SM00356">
    <property type="entry name" value="ZnF_C3H1"/>
    <property type="match status" value="1"/>
</dbReference>
<reference evidence="14" key="1">
    <citation type="journal article" date="2020" name="Stud. Mycol.">
        <title>101 Dothideomycetes genomes: a test case for predicting lifestyles and emergence of pathogens.</title>
        <authorList>
            <person name="Haridas S."/>
            <person name="Albert R."/>
            <person name="Binder M."/>
            <person name="Bloem J."/>
            <person name="Labutti K."/>
            <person name="Salamov A."/>
            <person name="Andreopoulos B."/>
            <person name="Baker S."/>
            <person name="Barry K."/>
            <person name="Bills G."/>
            <person name="Bluhm B."/>
            <person name="Cannon C."/>
            <person name="Castanera R."/>
            <person name="Culley D."/>
            <person name="Daum C."/>
            <person name="Ezra D."/>
            <person name="Gonzalez J."/>
            <person name="Henrissat B."/>
            <person name="Kuo A."/>
            <person name="Liang C."/>
            <person name="Lipzen A."/>
            <person name="Lutzoni F."/>
            <person name="Magnuson J."/>
            <person name="Mondo S."/>
            <person name="Nolan M."/>
            <person name="Ohm R."/>
            <person name="Pangilinan J."/>
            <person name="Park H.-J."/>
            <person name="Ramirez L."/>
            <person name="Alfaro M."/>
            <person name="Sun H."/>
            <person name="Tritt A."/>
            <person name="Yoshinaga Y."/>
            <person name="Zwiers L.-H."/>
            <person name="Turgeon B."/>
            <person name="Goodwin S."/>
            <person name="Spatafora J."/>
            <person name="Crous P."/>
            <person name="Grigoriev I."/>
        </authorList>
    </citation>
    <scope>NUCLEOTIDE SEQUENCE</scope>
    <source>
        <strain evidence="14">CBS 122367</strain>
    </source>
</reference>
<dbReference type="Gene3D" id="3.40.50.300">
    <property type="entry name" value="P-loop containing nucleotide triphosphate hydrolases"/>
    <property type="match status" value="2"/>
</dbReference>
<keyword evidence="6" id="KW-0547">Nucleotide-binding</keyword>
<dbReference type="OrthoDB" id="2423195at2759"/>